<evidence type="ECO:0000313" key="1">
    <source>
        <dbReference type="EMBL" id="GLB33608.1"/>
    </source>
</evidence>
<protein>
    <submittedName>
        <fullName evidence="1">Uncharacterized protein</fullName>
    </submittedName>
</protein>
<reference evidence="1" key="1">
    <citation type="submission" date="2022-07" db="EMBL/GenBank/DDBJ databases">
        <title>The genome of Lyophyllum shimeji provides insight into the initial evolution of ectomycorrhizal fungal genome.</title>
        <authorList>
            <person name="Kobayashi Y."/>
            <person name="Shibata T."/>
            <person name="Hirakawa H."/>
            <person name="Shigenobu S."/>
            <person name="Nishiyama T."/>
            <person name="Yamada A."/>
            <person name="Hasebe M."/>
            <person name="Kawaguchi M."/>
        </authorList>
    </citation>
    <scope>NUCLEOTIDE SEQUENCE</scope>
    <source>
        <strain evidence="1">AT787</strain>
    </source>
</reference>
<comment type="caution">
    <text evidence="1">The sequence shown here is derived from an EMBL/GenBank/DDBJ whole genome shotgun (WGS) entry which is preliminary data.</text>
</comment>
<name>A0A9P3UHW2_LYOSH</name>
<dbReference type="Proteomes" id="UP001063166">
    <property type="component" value="Unassembled WGS sequence"/>
</dbReference>
<dbReference type="OrthoDB" id="10008801at2759"/>
<accession>A0A9P3UHW2</accession>
<gene>
    <name evidence="1" type="ORF">LshimejAT787_0104920</name>
</gene>
<sequence length="142" mass="15810">MIRQLLTSSLVRAARSARQVPCRLHRAHQLRRFTSNPQPPSDEHLAAFTAAFQKTKVFKKLASHPEAIKSLEDLTRILQDAGVDLTSGQKPSALKMAKLAMSSTFREQIKKVAEEMKKAGVDFNSKEVMDEIMALKKAGPPK</sequence>
<proteinExistence type="predicted"/>
<dbReference type="EMBL" id="BRPK01000001">
    <property type="protein sequence ID" value="GLB33608.1"/>
    <property type="molecule type" value="Genomic_DNA"/>
</dbReference>
<dbReference type="AlphaFoldDB" id="A0A9P3UHW2"/>
<organism evidence="1 2">
    <name type="scientific">Lyophyllum shimeji</name>
    <name type="common">Hon-shimeji</name>
    <name type="synonym">Tricholoma shimeji</name>
    <dbReference type="NCBI Taxonomy" id="47721"/>
    <lineage>
        <taxon>Eukaryota</taxon>
        <taxon>Fungi</taxon>
        <taxon>Dikarya</taxon>
        <taxon>Basidiomycota</taxon>
        <taxon>Agaricomycotina</taxon>
        <taxon>Agaricomycetes</taxon>
        <taxon>Agaricomycetidae</taxon>
        <taxon>Agaricales</taxon>
        <taxon>Tricholomatineae</taxon>
        <taxon>Lyophyllaceae</taxon>
        <taxon>Lyophyllum</taxon>
    </lineage>
</organism>
<keyword evidence="2" id="KW-1185">Reference proteome</keyword>
<evidence type="ECO:0000313" key="2">
    <source>
        <dbReference type="Proteomes" id="UP001063166"/>
    </source>
</evidence>